<name>A0A1H2S8Z4_9PROT</name>
<proteinExistence type="predicted"/>
<dbReference type="EMBL" id="FNNH01000006">
    <property type="protein sequence ID" value="SDW28025.1"/>
    <property type="molecule type" value="Genomic_DNA"/>
</dbReference>
<feature type="signal peptide" evidence="1">
    <location>
        <begin position="1"/>
        <end position="21"/>
    </location>
</feature>
<accession>A0A1H2S8Z4</accession>
<reference evidence="2 3" key="1">
    <citation type="submission" date="2016-10" db="EMBL/GenBank/DDBJ databases">
        <authorList>
            <person name="de Groot N.N."/>
        </authorList>
    </citation>
    <scope>NUCLEOTIDE SEQUENCE [LARGE SCALE GENOMIC DNA]</scope>
    <source>
        <strain evidence="2 3">Nm110</strain>
    </source>
</reference>
<dbReference type="RefSeq" id="WP_074665734.1">
    <property type="nucleotide sequence ID" value="NZ_FNNH01000006.1"/>
</dbReference>
<protein>
    <recommendedName>
        <fullName evidence="4">Long-chain fatty acid transport protein</fullName>
    </recommendedName>
</protein>
<keyword evidence="1" id="KW-0732">Signal</keyword>
<evidence type="ECO:0008006" key="4">
    <source>
        <dbReference type="Google" id="ProtNLM"/>
    </source>
</evidence>
<organism evidence="2 3">
    <name type="scientific">Nitrosomonas communis</name>
    <dbReference type="NCBI Taxonomy" id="44574"/>
    <lineage>
        <taxon>Bacteria</taxon>
        <taxon>Pseudomonadati</taxon>
        <taxon>Pseudomonadota</taxon>
        <taxon>Betaproteobacteria</taxon>
        <taxon>Nitrosomonadales</taxon>
        <taxon>Nitrosomonadaceae</taxon>
        <taxon>Nitrosomonas</taxon>
    </lineage>
</organism>
<evidence type="ECO:0000313" key="2">
    <source>
        <dbReference type="EMBL" id="SDW28025.1"/>
    </source>
</evidence>
<evidence type="ECO:0000256" key="1">
    <source>
        <dbReference type="SAM" id="SignalP"/>
    </source>
</evidence>
<dbReference type="Proteomes" id="UP000183454">
    <property type="component" value="Unassembled WGS sequence"/>
</dbReference>
<evidence type="ECO:0000313" key="3">
    <source>
        <dbReference type="Proteomes" id="UP000183454"/>
    </source>
</evidence>
<dbReference type="AlphaFoldDB" id="A0A1H2S8Z4"/>
<sequence length="99" mass="9714">MKTLRSLIGAALIAGSSIALAAEPALLEEKELDGVTAGLSIGVGSADAYATAKASGLLATSSTHNEAGAGAVVIDLIGPFQYLGVESGSESSSFAGNFQ</sequence>
<feature type="chain" id="PRO_5010274381" description="Long-chain fatty acid transport protein" evidence="1">
    <location>
        <begin position="22"/>
        <end position="99"/>
    </location>
</feature>
<gene>
    <name evidence="2" type="ORF">SAMN05421882_100692</name>
</gene>